<dbReference type="WBParaSite" id="nRc.2.0.1.t37167-RA">
    <property type="protein sequence ID" value="nRc.2.0.1.t37167-RA"/>
    <property type="gene ID" value="nRc.2.0.1.g37167"/>
</dbReference>
<protein>
    <submittedName>
        <fullName evidence="3">Uncharacterized protein</fullName>
    </submittedName>
</protein>
<accession>A0A915KEM7</accession>
<dbReference type="AlphaFoldDB" id="A0A915KEM7"/>
<keyword evidence="2" id="KW-1185">Reference proteome</keyword>
<sequence>MARTEVIIQANKGRMEIIPQANKSEGDTIEEGLEDAIDGVGSSNPTNRQEQRAKGPGASLLTASSGRPLRGSRQIE</sequence>
<name>A0A915KEM7_ROMCU</name>
<dbReference type="Proteomes" id="UP000887565">
    <property type="component" value="Unplaced"/>
</dbReference>
<feature type="region of interest" description="Disordered" evidence="1">
    <location>
        <begin position="36"/>
        <end position="76"/>
    </location>
</feature>
<reference evidence="3" key="1">
    <citation type="submission" date="2022-11" db="UniProtKB">
        <authorList>
            <consortium name="WormBaseParasite"/>
        </authorList>
    </citation>
    <scope>IDENTIFICATION</scope>
</reference>
<proteinExistence type="predicted"/>
<organism evidence="2 3">
    <name type="scientific">Romanomermis culicivorax</name>
    <name type="common">Nematode worm</name>
    <dbReference type="NCBI Taxonomy" id="13658"/>
    <lineage>
        <taxon>Eukaryota</taxon>
        <taxon>Metazoa</taxon>
        <taxon>Ecdysozoa</taxon>
        <taxon>Nematoda</taxon>
        <taxon>Enoplea</taxon>
        <taxon>Dorylaimia</taxon>
        <taxon>Mermithida</taxon>
        <taxon>Mermithoidea</taxon>
        <taxon>Mermithidae</taxon>
        <taxon>Romanomermis</taxon>
    </lineage>
</organism>
<evidence type="ECO:0000313" key="2">
    <source>
        <dbReference type="Proteomes" id="UP000887565"/>
    </source>
</evidence>
<evidence type="ECO:0000256" key="1">
    <source>
        <dbReference type="SAM" id="MobiDB-lite"/>
    </source>
</evidence>
<evidence type="ECO:0000313" key="3">
    <source>
        <dbReference type="WBParaSite" id="nRc.2.0.1.t37167-RA"/>
    </source>
</evidence>